<dbReference type="EMBL" id="MU151752">
    <property type="protein sequence ID" value="KAF9441896.1"/>
    <property type="molecule type" value="Genomic_DNA"/>
</dbReference>
<evidence type="ECO:0000313" key="2">
    <source>
        <dbReference type="Proteomes" id="UP000807342"/>
    </source>
</evidence>
<comment type="caution">
    <text evidence="1">The sequence shown here is derived from an EMBL/GenBank/DDBJ whole genome shotgun (WGS) entry which is preliminary data.</text>
</comment>
<dbReference type="Proteomes" id="UP000807342">
    <property type="component" value="Unassembled WGS sequence"/>
</dbReference>
<organism evidence="1 2">
    <name type="scientific">Macrolepiota fuliginosa MF-IS2</name>
    <dbReference type="NCBI Taxonomy" id="1400762"/>
    <lineage>
        <taxon>Eukaryota</taxon>
        <taxon>Fungi</taxon>
        <taxon>Dikarya</taxon>
        <taxon>Basidiomycota</taxon>
        <taxon>Agaricomycotina</taxon>
        <taxon>Agaricomycetes</taxon>
        <taxon>Agaricomycetidae</taxon>
        <taxon>Agaricales</taxon>
        <taxon>Agaricineae</taxon>
        <taxon>Agaricaceae</taxon>
        <taxon>Macrolepiota</taxon>
    </lineage>
</organism>
<name>A0A9P5X1U4_9AGAR</name>
<keyword evidence="2" id="KW-1185">Reference proteome</keyword>
<protein>
    <submittedName>
        <fullName evidence="1">Uncharacterized protein</fullName>
    </submittedName>
</protein>
<evidence type="ECO:0000313" key="1">
    <source>
        <dbReference type="EMBL" id="KAF9441896.1"/>
    </source>
</evidence>
<proteinExistence type="predicted"/>
<reference evidence="1" key="1">
    <citation type="submission" date="2020-11" db="EMBL/GenBank/DDBJ databases">
        <authorList>
            <consortium name="DOE Joint Genome Institute"/>
            <person name="Ahrendt S."/>
            <person name="Riley R."/>
            <person name="Andreopoulos W."/>
            <person name="Labutti K."/>
            <person name="Pangilinan J."/>
            <person name="Ruiz-Duenas F.J."/>
            <person name="Barrasa J.M."/>
            <person name="Sanchez-Garcia M."/>
            <person name="Camarero S."/>
            <person name="Miyauchi S."/>
            <person name="Serrano A."/>
            <person name="Linde D."/>
            <person name="Babiker R."/>
            <person name="Drula E."/>
            <person name="Ayuso-Fernandez I."/>
            <person name="Pacheco R."/>
            <person name="Padilla G."/>
            <person name="Ferreira P."/>
            <person name="Barriuso J."/>
            <person name="Kellner H."/>
            <person name="Castanera R."/>
            <person name="Alfaro M."/>
            <person name="Ramirez L."/>
            <person name="Pisabarro A.G."/>
            <person name="Kuo A."/>
            <person name="Tritt A."/>
            <person name="Lipzen A."/>
            <person name="He G."/>
            <person name="Yan M."/>
            <person name="Ng V."/>
            <person name="Cullen D."/>
            <person name="Martin F."/>
            <person name="Rosso M.-N."/>
            <person name="Henrissat B."/>
            <person name="Hibbett D."/>
            <person name="Martinez A.T."/>
            <person name="Grigoriev I.V."/>
        </authorList>
    </citation>
    <scope>NUCLEOTIDE SEQUENCE</scope>
    <source>
        <strain evidence="1">MF-IS2</strain>
    </source>
</reference>
<gene>
    <name evidence="1" type="ORF">P691DRAFT_790491</name>
</gene>
<sequence length="205" mass="22978">MSRERVAGSPRKKDHRFGRSVGQIFGGSRCIPAVSNRGQIERCASEEGPGTICEEKGRLQTPNATELIVRQAEVVTALAITTRSEERPIDAAKADNRVPTMKWDERKEIKNWGRFVNFPCVIHERHTRGQQSIRVGNEDKAVLRLRSTSSINKDHRLYDLIRHAIANAALDRELLVTSEYVEDVLSNEFIAQGGEDSCIALNEAI</sequence>
<accession>A0A9P5X1U4</accession>
<dbReference type="AlphaFoldDB" id="A0A9P5X1U4"/>